<accession>A0ABP9F3D4</accession>
<name>A0ABP9F3D4_9GAMM</name>
<sequence length="421" mass="46524">MLQEPFYGHYLTGLQKVSQPLSEDNGDKAPLTLQLHNMTDVQVTVNDVCWQALTPEQQLGALKHEVLHLVLGHLTLRGDFADKARFDLAADLVVNQYLPSHQLATNAATLESLNRLRQEAGLAPLSRGRDVAFYYQALAQGIVPPSAASQAQSSGHGDATASNATGKTSDEGENLAAPPVDWQPSHASWQPFAQLEKFSQSLLKQQLAHKQVQMAERVAFSPSMREQLPGIVLEALQSAVEARRAIVDWRRLLRLFTNSSRKTRVKNTLRRPSRRYGTTPGIKIQSQQHVLVAIDTSASVNHKQLATFFTELNHIWRAGAEITVVECDSEIQRTYSYKGEPPQNVSGRGGTEFTPVIAEANRLRVDAIVYFTDGEAPPPQLSPRAPLLWLIHTHANNTATLRTDLAALRRYGRVIPMTSTG</sequence>
<dbReference type="PANTHER" id="PTHR38730">
    <property type="entry name" value="SLL7028 PROTEIN"/>
    <property type="match status" value="1"/>
</dbReference>
<dbReference type="RefSeq" id="WP_345335315.1">
    <property type="nucleotide sequence ID" value="NZ_BAABJZ010000070.1"/>
</dbReference>
<reference evidence="5" key="1">
    <citation type="journal article" date="2019" name="Int. J. Syst. Evol. Microbiol.">
        <title>The Global Catalogue of Microorganisms (GCM) 10K type strain sequencing project: providing services to taxonomists for standard genome sequencing and annotation.</title>
        <authorList>
            <consortium name="The Broad Institute Genomics Platform"/>
            <consortium name="The Broad Institute Genome Sequencing Center for Infectious Disease"/>
            <person name="Wu L."/>
            <person name="Ma J."/>
        </authorList>
    </citation>
    <scope>NUCLEOTIDE SEQUENCE [LARGE SCALE GENOMIC DNA]</scope>
    <source>
        <strain evidence="5">JCM 18401</strain>
    </source>
</reference>
<proteinExistence type="predicted"/>
<dbReference type="Pfam" id="PF09967">
    <property type="entry name" value="DUF2201"/>
    <property type="match status" value="1"/>
</dbReference>
<evidence type="ECO:0008006" key="6">
    <source>
        <dbReference type="Google" id="ProtNLM"/>
    </source>
</evidence>
<dbReference type="Proteomes" id="UP001499988">
    <property type="component" value="Unassembled WGS sequence"/>
</dbReference>
<dbReference type="InterPro" id="IPR018698">
    <property type="entry name" value="VWA-like_dom"/>
</dbReference>
<feature type="region of interest" description="Disordered" evidence="1">
    <location>
        <begin position="146"/>
        <end position="181"/>
    </location>
</feature>
<evidence type="ECO:0000259" key="2">
    <source>
        <dbReference type="Pfam" id="PF09967"/>
    </source>
</evidence>
<feature type="domain" description="VWA-like" evidence="2">
    <location>
        <begin position="291"/>
        <end position="399"/>
    </location>
</feature>
<keyword evidence="5" id="KW-1185">Reference proteome</keyword>
<evidence type="ECO:0000259" key="3">
    <source>
        <dbReference type="Pfam" id="PF13203"/>
    </source>
</evidence>
<comment type="caution">
    <text evidence="4">The sequence shown here is derived from an EMBL/GenBank/DDBJ whole genome shotgun (WGS) entry which is preliminary data.</text>
</comment>
<dbReference type="Pfam" id="PF13203">
    <property type="entry name" value="DUF2201_N"/>
    <property type="match status" value="1"/>
</dbReference>
<organism evidence="4 5">
    <name type="scientific">Ferrimonas pelagia</name>
    <dbReference type="NCBI Taxonomy" id="1177826"/>
    <lineage>
        <taxon>Bacteria</taxon>
        <taxon>Pseudomonadati</taxon>
        <taxon>Pseudomonadota</taxon>
        <taxon>Gammaproteobacteria</taxon>
        <taxon>Alteromonadales</taxon>
        <taxon>Ferrimonadaceae</taxon>
        <taxon>Ferrimonas</taxon>
    </lineage>
</organism>
<evidence type="ECO:0000256" key="1">
    <source>
        <dbReference type="SAM" id="MobiDB-lite"/>
    </source>
</evidence>
<dbReference type="PANTHER" id="PTHR38730:SF1">
    <property type="entry name" value="SLL7028 PROTEIN"/>
    <property type="match status" value="1"/>
</dbReference>
<dbReference type="EMBL" id="BAABJZ010000070">
    <property type="protein sequence ID" value="GAA4887191.1"/>
    <property type="molecule type" value="Genomic_DNA"/>
</dbReference>
<protein>
    <recommendedName>
        <fullName evidence="6">Metal-dependent peptidase</fullName>
    </recommendedName>
</protein>
<feature type="domain" description="Putative metallopeptidase" evidence="3">
    <location>
        <begin position="51"/>
        <end position="276"/>
    </location>
</feature>
<gene>
    <name evidence="4" type="ORF">GCM10023333_20780</name>
</gene>
<dbReference type="InterPro" id="IPR025154">
    <property type="entry name" value="Put_metallopeptidase_dom"/>
</dbReference>
<evidence type="ECO:0000313" key="5">
    <source>
        <dbReference type="Proteomes" id="UP001499988"/>
    </source>
</evidence>
<evidence type="ECO:0000313" key="4">
    <source>
        <dbReference type="EMBL" id="GAA4887191.1"/>
    </source>
</evidence>